<keyword evidence="1" id="KW-0812">Transmembrane</keyword>
<dbReference type="RefSeq" id="WP_052020189.1">
    <property type="nucleotide sequence ID" value="NZ_BAVZ01000005.1"/>
</dbReference>
<dbReference type="STRING" id="1236976.JCM16418_2249"/>
<dbReference type="InterPro" id="IPR031564">
    <property type="entry name" value="Flp1-like"/>
</dbReference>
<proteinExistence type="predicted"/>
<name>W7YKJ7_9BACL</name>
<accession>W7YKJ7</accession>
<reference evidence="3 4" key="1">
    <citation type="journal article" date="2014" name="Genome Announc.">
        <title>Draft Genome Sequence of Paenibacillus pini JCM 16418T, Isolated from the Rhizosphere of Pine Tree.</title>
        <authorList>
            <person name="Yuki M."/>
            <person name="Oshima K."/>
            <person name="Suda W."/>
            <person name="Oshida Y."/>
            <person name="Kitamura K."/>
            <person name="Iida Y."/>
            <person name="Hattori M."/>
            <person name="Ohkuma M."/>
        </authorList>
    </citation>
    <scope>NUCLEOTIDE SEQUENCE [LARGE SCALE GENOMIC DNA]</scope>
    <source>
        <strain evidence="3 4">JCM 16418</strain>
    </source>
</reference>
<protein>
    <recommendedName>
        <fullName evidence="2">Putative Flagellin Flp1-like domain-containing protein</fullName>
    </recommendedName>
</protein>
<keyword evidence="1" id="KW-1133">Transmembrane helix</keyword>
<evidence type="ECO:0000259" key="2">
    <source>
        <dbReference type="Pfam" id="PF16982"/>
    </source>
</evidence>
<evidence type="ECO:0000313" key="3">
    <source>
        <dbReference type="EMBL" id="GAF08208.1"/>
    </source>
</evidence>
<dbReference type="Pfam" id="PF16982">
    <property type="entry name" value="Flp1_like"/>
    <property type="match status" value="1"/>
</dbReference>
<dbReference type="AlphaFoldDB" id="W7YKJ7"/>
<feature type="transmembrane region" description="Helical" evidence="1">
    <location>
        <begin position="20"/>
        <end position="39"/>
    </location>
</feature>
<dbReference type="EMBL" id="BAVZ01000005">
    <property type="protein sequence ID" value="GAF08208.1"/>
    <property type="molecule type" value="Genomic_DNA"/>
</dbReference>
<feature type="domain" description="Putative Flagellin Flp1-like" evidence="2">
    <location>
        <begin position="13"/>
        <end position="59"/>
    </location>
</feature>
<evidence type="ECO:0000256" key="1">
    <source>
        <dbReference type="SAM" id="Phobius"/>
    </source>
</evidence>
<comment type="caution">
    <text evidence="3">The sequence shown here is derived from an EMBL/GenBank/DDBJ whole genome shotgun (WGS) entry which is preliminary data.</text>
</comment>
<evidence type="ECO:0000313" key="4">
    <source>
        <dbReference type="Proteomes" id="UP000019364"/>
    </source>
</evidence>
<dbReference type="Proteomes" id="UP000019364">
    <property type="component" value="Unassembled WGS sequence"/>
</dbReference>
<gene>
    <name evidence="3" type="ORF">JCM16418_2249</name>
</gene>
<keyword evidence="4" id="KW-1185">Reference proteome</keyword>
<organism evidence="3 4">
    <name type="scientific">Paenibacillus pini JCM 16418</name>
    <dbReference type="NCBI Taxonomy" id="1236976"/>
    <lineage>
        <taxon>Bacteria</taxon>
        <taxon>Bacillati</taxon>
        <taxon>Bacillota</taxon>
        <taxon>Bacilli</taxon>
        <taxon>Bacillales</taxon>
        <taxon>Paenibacillaceae</taxon>
        <taxon>Paenibacillus</taxon>
    </lineage>
</organism>
<sequence length="63" mass="7288">MMINMVWGRMKSFWKEEEGLGTLELLLIIVVILIIALLFKKEIMALITKLIASMNSKSEEFTK</sequence>
<keyword evidence="1" id="KW-0472">Membrane</keyword>